<comment type="caution">
    <text evidence="4">The sequence shown here is derived from an EMBL/GenBank/DDBJ whole genome shotgun (WGS) entry which is preliminary data.</text>
</comment>
<reference evidence="4 5" key="1">
    <citation type="journal article" date="2012" name="Int. J. Syst. Evol. Microbiol.">
        <title>Flammeovirga pacifica sp. nov., isolated from deep-sea sediment.</title>
        <authorList>
            <person name="Xu H."/>
            <person name="Fu Y."/>
            <person name="Yang N."/>
            <person name="Ding Z."/>
            <person name="Lai Q."/>
            <person name="Zeng R."/>
        </authorList>
    </citation>
    <scope>NUCLEOTIDE SEQUENCE [LARGE SCALE GENOMIC DNA]</scope>
    <source>
        <strain evidence="5">DSM 24597 / LMG 26175 / WPAGA1</strain>
    </source>
</reference>
<dbReference type="EMBL" id="JRYR02000002">
    <property type="protein sequence ID" value="OHX64043.1"/>
    <property type="molecule type" value="Genomic_DNA"/>
</dbReference>
<dbReference type="PROSITE" id="PS51194">
    <property type="entry name" value="HELICASE_CTER"/>
    <property type="match status" value="1"/>
</dbReference>
<feature type="domain" description="Helicase ATP-binding" evidence="2">
    <location>
        <begin position="960"/>
        <end position="1117"/>
    </location>
</feature>
<dbReference type="CDD" id="cd18793">
    <property type="entry name" value="SF2_C_SNF"/>
    <property type="match status" value="1"/>
</dbReference>
<dbReference type="SMART" id="SM00487">
    <property type="entry name" value="DEXDc"/>
    <property type="match status" value="1"/>
</dbReference>
<gene>
    <name evidence="4" type="ORF">NH26_20760</name>
</gene>
<dbReference type="Gene3D" id="3.40.50.300">
    <property type="entry name" value="P-loop containing nucleotide triphosphate hydrolases"/>
    <property type="match status" value="1"/>
</dbReference>
<dbReference type="PROSITE" id="PS51192">
    <property type="entry name" value="HELICASE_ATP_BIND_1"/>
    <property type="match status" value="1"/>
</dbReference>
<dbReference type="SMART" id="SM00490">
    <property type="entry name" value="HELICc"/>
    <property type="match status" value="1"/>
</dbReference>
<protein>
    <recommendedName>
        <fullName evidence="6">Helicase SNF2</fullName>
    </recommendedName>
</protein>
<evidence type="ECO:0000259" key="3">
    <source>
        <dbReference type="PROSITE" id="PS51194"/>
    </source>
</evidence>
<keyword evidence="5" id="KW-1185">Reference proteome</keyword>
<evidence type="ECO:0000313" key="5">
    <source>
        <dbReference type="Proteomes" id="UP000179797"/>
    </source>
</evidence>
<evidence type="ECO:0000259" key="2">
    <source>
        <dbReference type="PROSITE" id="PS51192"/>
    </source>
</evidence>
<evidence type="ECO:0008006" key="6">
    <source>
        <dbReference type="Google" id="ProtNLM"/>
    </source>
</evidence>
<dbReference type="RefSeq" id="WP_052431766.1">
    <property type="nucleotide sequence ID" value="NZ_JRYR02000002.1"/>
</dbReference>
<dbReference type="InterPro" id="IPR027417">
    <property type="entry name" value="P-loop_NTPase"/>
</dbReference>
<dbReference type="Proteomes" id="UP000179797">
    <property type="component" value="Unassembled WGS sequence"/>
</dbReference>
<name>A0A1S1YT57_FLAPC</name>
<dbReference type="Pfam" id="PF00176">
    <property type="entry name" value="SNF2-rel_dom"/>
    <property type="match status" value="1"/>
</dbReference>
<keyword evidence="1" id="KW-0378">Hydrolase</keyword>
<dbReference type="InterPro" id="IPR001650">
    <property type="entry name" value="Helicase_C-like"/>
</dbReference>
<evidence type="ECO:0000256" key="1">
    <source>
        <dbReference type="ARBA" id="ARBA00022801"/>
    </source>
</evidence>
<dbReference type="InterPro" id="IPR014001">
    <property type="entry name" value="Helicase_ATP-bd"/>
</dbReference>
<dbReference type="InterPro" id="IPR000330">
    <property type="entry name" value="SNF2_N"/>
</dbReference>
<dbReference type="GO" id="GO:0005524">
    <property type="term" value="F:ATP binding"/>
    <property type="evidence" value="ECO:0007669"/>
    <property type="project" value="InterPro"/>
</dbReference>
<dbReference type="OrthoDB" id="9760715at2"/>
<proteinExistence type="predicted"/>
<sequence>MTFNFDQFRSIEQQFALFNTNTQDIYATVLLTVGYRGEARSIIEGVISPFFYQMSRSALKNKIEEICDELCQNSLLVEFEIQNGKYYHTPSLEHYLFALYYLSKNTDDQLFNCLKILRSTLPPYIESWGRSEYKLENGLRDFVLDENEQAYVFNQFINFDGVGSSYKMNLFFGYHQLVQLGYFDTQKYFNLEREIQQNFPFRLIKEIETGDVDLSLIDQLLPSLVLDKTLLQYIKDYIAVIQLDFDRSILKLSNDIEVDLSQHKAEAFFVSKKYSEALKLYSHKAGIKDLSKEKSKKSSKNWKICRIDEEATLGTLILKLHPEDIQLQRNRYRSTTAKKSSLNTKIAHILLDLQMIYRNNTAIDCEHDKYTLKTLAIELITDSSFKLHPFILANLTWLLVKIFGEEFNLKSIDFSSIPQEILRLSKYGYRWYASILAEAHEALKEGGYEDEYDLSYLIEDDYIKISDFLSISEEEEWEVVLKKINSLAEDFKKNKKQSSRGKAEARLLWVVSDHQLYVQPMEQTKLKSGKWSKPKKVSDRKLMTKQIKGMLDIDQDILSKAVKTYGRGYIDYDVLEVWKLLPGHPNVVLESDDNVSVIVEKRPMELHITDSEEHYKLFFDKEVNIDFPVKRETATRVIYYDVDKNIISWAANFPTDVIIPKSAKDQLKMVVSSLGHSINVHSHVEEIQEELPEVKADNSVHALLSPRGNNILLEIFMKPYKTHPPYVTPAKGKEVLVEEIDRERTRCKRNLKEEEKIISHFLYQRPQLESTHDGHFAWELRDREETLSALLELQNGDIQPVVEWPKGVRFKLLGNVTTSSVTMQIQNKKRDWFAIGGDVKINEEVVVSLTDLMKQFKNDPNSKYVEVKENEFIALTDQLRKQLQALTSVSVEDKLEFRVHKMASYGVLNALTKEALVRSDDSWKSLQSKIEASNGKVFPLPNTLQADLRDYQQDGFQWLSRLSSWGAGACLADDMGLGKTLQGLAIMLDKASNGPSIVIAPTSVTFNWISEIRKFAPTITPKLLSASTNRDKLIKEAKAYDIVICSYGLLQTNYKKLVEKEWNIVLLDEAQAIKNKTTKRSQIAKQLNGEMRIITTGTPIENNLAELWNLFEFINPGLLGNWESFNKNFILRITESGDEQHAMSAKKVLRRLIAPFILRRKKSEVLDELPPKTESVLSVNFSDDELTLFEAHRRTALEEIEGILKSKEQKDATLQVLAELTKLRQLCCHPQLIDHTWSVQGSKVKLLLETLHELKKGGHRALIFSQFVGFLQIIKSAIENEGFSYQYLDGSTPLKKREKGIDEFQKGLGDVFLISLKAGGTGLNLTAADYVIHMDPWWNPAVEDQATDRAYRIGQDRPVTVYRMITKDTIEEKMIALHADKRELADDLLSGTSKATKLNTQELLKLLQANETLLDV</sequence>
<dbReference type="SUPFAM" id="SSF52540">
    <property type="entry name" value="P-loop containing nucleoside triphosphate hydrolases"/>
    <property type="match status" value="2"/>
</dbReference>
<evidence type="ECO:0000313" key="4">
    <source>
        <dbReference type="EMBL" id="OHX64043.1"/>
    </source>
</evidence>
<accession>A0A1S1YT57</accession>
<dbReference type="InterPro" id="IPR038718">
    <property type="entry name" value="SNF2-like_sf"/>
</dbReference>
<dbReference type="Gene3D" id="3.40.50.10810">
    <property type="entry name" value="Tandem AAA-ATPase domain"/>
    <property type="match status" value="1"/>
</dbReference>
<dbReference type="InterPro" id="IPR049730">
    <property type="entry name" value="SNF2/RAD54-like_C"/>
</dbReference>
<dbReference type="GO" id="GO:0016787">
    <property type="term" value="F:hydrolase activity"/>
    <property type="evidence" value="ECO:0007669"/>
    <property type="project" value="UniProtKB-KW"/>
</dbReference>
<feature type="domain" description="Helicase C-terminal" evidence="3">
    <location>
        <begin position="1243"/>
        <end position="1404"/>
    </location>
</feature>
<dbReference type="Pfam" id="PF00271">
    <property type="entry name" value="Helicase_C"/>
    <property type="match status" value="1"/>
</dbReference>
<dbReference type="STRING" id="915059.NH26_20760"/>
<organism evidence="4 5">
    <name type="scientific">Flammeovirga pacifica</name>
    <dbReference type="NCBI Taxonomy" id="915059"/>
    <lineage>
        <taxon>Bacteria</taxon>
        <taxon>Pseudomonadati</taxon>
        <taxon>Bacteroidota</taxon>
        <taxon>Cytophagia</taxon>
        <taxon>Cytophagales</taxon>
        <taxon>Flammeovirgaceae</taxon>
        <taxon>Flammeovirga</taxon>
    </lineage>
</organism>
<dbReference type="PANTHER" id="PTHR10799">
    <property type="entry name" value="SNF2/RAD54 HELICASE FAMILY"/>
    <property type="match status" value="1"/>
</dbReference>